<protein>
    <recommendedName>
        <fullName evidence="3">Clan AA aspartic protease</fullName>
    </recommendedName>
</protein>
<dbReference type="RefSeq" id="WP_251959461.1">
    <property type="nucleotide sequence ID" value="NZ_AP025732.1"/>
</dbReference>
<evidence type="ECO:0008006" key="3">
    <source>
        <dbReference type="Google" id="ProtNLM"/>
    </source>
</evidence>
<gene>
    <name evidence="1" type="ORF">ANSO36C_20870</name>
</gene>
<sequence length="122" mass="13399">MIHGTVVGLQARMSVLVRLEDKSHVEIEFVIDTGFEGFLTLPPDLVAKLSLPYIAKIQANLADNSKTTTNAHAIKIVWNGAEREVIVLAMGRRPLLGTALLVDYHLSIDFYEGGTVLVDEIL</sequence>
<dbReference type="Proteomes" id="UP001055453">
    <property type="component" value="Chromosome"/>
</dbReference>
<name>A0ABM7Z012_NOSCO</name>
<evidence type="ECO:0000313" key="2">
    <source>
        <dbReference type="Proteomes" id="UP001055453"/>
    </source>
</evidence>
<dbReference type="NCBIfam" id="TIGR03698">
    <property type="entry name" value="clan_AA_DTGF"/>
    <property type="match status" value="1"/>
</dbReference>
<dbReference type="EMBL" id="AP025732">
    <property type="protein sequence ID" value="BDI16285.1"/>
    <property type="molecule type" value="Genomic_DNA"/>
</dbReference>
<organism evidence="1 2">
    <name type="scientific">Nostoc cf. commune SO-36</name>
    <dbReference type="NCBI Taxonomy" id="449208"/>
    <lineage>
        <taxon>Bacteria</taxon>
        <taxon>Bacillati</taxon>
        <taxon>Cyanobacteriota</taxon>
        <taxon>Cyanophyceae</taxon>
        <taxon>Nostocales</taxon>
        <taxon>Nostocaceae</taxon>
        <taxon>Nostoc</taxon>
    </lineage>
</organism>
<proteinExistence type="predicted"/>
<reference evidence="1" key="1">
    <citation type="submission" date="2022-04" db="EMBL/GenBank/DDBJ databases">
        <title>Complete genome sequence of a cyanobacterium, Nostoc sp. SO-36, isolated in Antarctica.</title>
        <authorList>
            <person name="Kanesaki Y."/>
            <person name="Effendi D."/>
            <person name="Sakamoto T."/>
            <person name="Ohtani S."/>
            <person name="Awai K."/>
        </authorList>
    </citation>
    <scope>NUCLEOTIDE SEQUENCE</scope>
    <source>
        <strain evidence="1">SO-36</strain>
    </source>
</reference>
<keyword evidence="2" id="KW-1185">Reference proteome</keyword>
<dbReference type="InterPro" id="IPR022274">
    <property type="entry name" value="Peptidase_asp_AF0612"/>
</dbReference>
<accession>A0ABM7Z012</accession>
<evidence type="ECO:0000313" key="1">
    <source>
        <dbReference type="EMBL" id="BDI16285.1"/>
    </source>
</evidence>